<evidence type="ECO:0000313" key="2">
    <source>
        <dbReference type="Proteomes" id="UP000630805"/>
    </source>
</evidence>
<accession>A0ABX2PMM2</accession>
<dbReference type="RefSeq" id="WP_176861673.1">
    <property type="nucleotide sequence ID" value="NZ_JABXWT010000001.1"/>
</dbReference>
<name>A0ABX2PMM2_9RHOB</name>
<proteinExistence type="predicted"/>
<protein>
    <submittedName>
        <fullName evidence="1">Uncharacterized protein</fullName>
    </submittedName>
</protein>
<gene>
    <name evidence="1" type="ORF">HW561_02690</name>
</gene>
<reference evidence="1 2" key="1">
    <citation type="submission" date="2020-06" db="EMBL/GenBank/DDBJ databases">
        <authorList>
            <person name="Cao W.R."/>
        </authorList>
    </citation>
    <scope>NUCLEOTIDE SEQUENCE [LARGE SCALE GENOMIC DNA]</scope>
    <source>
        <strain evidence="1 2">B1Z28</strain>
    </source>
</reference>
<sequence length="175" mass="19479">MQHNFGDFLRHGGNGQYIIARRHGQAVGRRVVLSLKSTFPNYSALHADFSVRLDQVIAENTRILLNALTPPDTVPLVTEADLRDVSDAKDEALGAWDSRLESVFSAYHTHPQRLRSLRTAQEERLLRAFAGQINQLQDGHWVVLDADRNVVAASNRNLGIGDEPNEPALIIRPLG</sequence>
<comment type="caution">
    <text evidence="1">The sequence shown here is derived from an EMBL/GenBank/DDBJ whole genome shotgun (WGS) entry which is preliminary data.</text>
</comment>
<dbReference type="EMBL" id="JABXWT010000001">
    <property type="protein sequence ID" value="NVO54696.1"/>
    <property type="molecule type" value="Genomic_DNA"/>
</dbReference>
<evidence type="ECO:0000313" key="1">
    <source>
        <dbReference type="EMBL" id="NVO54696.1"/>
    </source>
</evidence>
<dbReference type="Proteomes" id="UP000630805">
    <property type="component" value="Unassembled WGS sequence"/>
</dbReference>
<organism evidence="1 2">
    <name type="scientific">Ruegeria haliotis</name>
    <dbReference type="NCBI Taxonomy" id="2747601"/>
    <lineage>
        <taxon>Bacteria</taxon>
        <taxon>Pseudomonadati</taxon>
        <taxon>Pseudomonadota</taxon>
        <taxon>Alphaproteobacteria</taxon>
        <taxon>Rhodobacterales</taxon>
        <taxon>Roseobacteraceae</taxon>
        <taxon>Ruegeria</taxon>
    </lineage>
</organism>
<keyword evidence="2" id="KW-1185">Reference proteome</keyword>